<dbReference type="Proteomes" id="UP001606305">
    <property type="component" value="Unassembled WGS sequence"/>
</dbReference>
<feature type="region of interest" description="Disordered" evidence="1">
    <location>
        <begin position="40"/>
        <end position="59"/>
    </location>
</feature>
<dbReference type="NCBIfam" id="NF033400">
    <property type="entry name" value="thiazolyl_B"/>
    <property type="match status" value="1"/>
</dbReference>
<dbReference type="RefSeq" id="WP_394490202.1">
    <property type="nucleotide sequence ID" value="NZ_JBIGIA010000015.1"/>
</dbReference>
<evidence type="ECO:0000256" key="1">
    <source>
        <dbReference type="SAM" id="MobiDB-lite"/>
    </source>
</evidence>
<feature type="compositionally biased region" description="Low complexity" evidence="1">
    <location>
        <begin position="42"/>
        <end position="59"/>
    </location>
</feature>
<protein>
    <submittedName>
        <fullName evidence="2">Thiazolylpeptide-type bacteriocin</fullName>
    </submittedName>
</protein>
<evidence type="ECO:0000313" key="3">
    <source>
        <dbReference type="Proteomes" id="UP001606305"/>
    </source>
</evidence>
<name>A0ABW7GA55_9BURK</name>
<sequence>MTNPTTIKADIVSFDDIDVTDATIEGLEVVTVKDALALPETGASSGSSSSGSCSTCGSSSCCISLDAA</sequence>
<dbReference type="Pfam" id="PF19409">
    <property type="entry name" value="Thiopep_pre"/>
    <property type="match status" value="1"/>
</dbReference>
<keyword evidence="3" id="KW-1185">Reference proteome</keyword>
<organism evidence="2 3">
    <name type="scientific">Pelomonas nitida</name>
    <dbReference type="NCBI Taxonomy" id="3299027"/>
    <lineage>
        <taxon>Bacteria</taxon>
        <taxon>Pseudomonadati</taxon>
        <taxon>Pseudomonadota</taxon>
        <taxon>Betaproteobacteria</taxon>
        <taxon>Burkholderiales</taxon>
        <taxon>Sphaerotilaceae</taxon>
        <taxon>Roseateles</taxon>
    </lineage>
</organism>
<gene>
    <name evidence="2" type="ORF">ACG00X_18510</name>
</gene>
<comment type="caution">
    <text evidence="2">The sequence shown here is derived from an EMBL/GenBank/DDBJ whole genome shotgun (WGS) entry which is preliminary data.</text>
</comment>
<proteinExistence type="predicted"/>
<dbReference type="EMBL" id="JBIGIA010000015">
    <property type="protein sequence ID" value="MFG6458833.1"/>
    <property type="molecule type" value="Genomic_DNA"/>
</dbReference>
<accession>A0ABW7GA55</accession>
<evidence type="ECO:0000313" key="2">
    <source>
        <dbReference type="EMBL" id="MFG6458833.1"/>
    </source>
</evidence>
<reference evidence="2 3" key="1">
    <citation type="submission" date="2024-09" db="EMBL/GenBank/DDBJ databases">
        <title>Novel species of the genus Pelomonas and Roseateles isolated from streams.</title>
        <authorList>
            <person name="Lu H."/>
        </authorList>
    </citation>
    <scope>NUCLEOTIDE SEQUENCE [LARGE SCALE GENOMIC DNA]</scope>
    <source>
        <strain evidence="2 3">BYS96W</strain>
    </source>
</reference>